<feature type="domain" description="Centrosomal protein CEP104 Zn finger" evidence="1">
    <location>
        <begin position="11"/>
        <end position="67"/>
    </location>
</feature>
<keyword evidence="3" id="KW-1185">Reference proteome</keyword>
<organism evidence="2 3">
    <name type="scientific">Polarella glacialis</name>
    <name type="common">Dinoflagellate</name>
    <dbReference type="NCBI Taxonomy" id="89957"/>
    <lineage>
        <taxon>Eukaryota</taxon>
        <taxon>Sar</taxon>
        <taxon>Alveolata</taxon>
        <taxon>Dinophyceae</taxon>
        <taxon>Suessiales</taxon>
        <taxon>Suessiaceae</taxon>
        <taxon>Polarella</taxon>
    </lineage>
</organism>
<dbReference type="EMBL" id="CAJNNV010002582">
    <property type="protein sequence ID" value="CAE8587429.1"/>
    <property type="molecule type" value="Genomic_DNA"/>
</dbReference>
<accession>A0A813DME2</accession>
<dbReference type="AlphaFoldDB" id="A0A813DME2"/>
<dbReference type="Pfam" id="PF21039">
    <property type="entry name" value="CEP104_ZnF"/>
    <property type="match status" value="1"/>
</dbReference>
<dbReference type="GO" id="GO:0005929">
    <property type="term" value="C:cilium"/>
    <property type="evidence" value="ECO:0007669"/>
    <property type="project" value="TreeGrafter"/>
</dbReference>
<dbReference type="OrthoDB" id="66599at2759"/>
<protein>
    <recommendedName>
        <fullName evidence="1">Centrosomal protein CEP104 Zn finger domain-containing protein</fullName>
    </recommendedName>
</protein>
<reference evidence="2" key="1">
    <citation type="submission" date="2021-02" db="EMBL/GenBank/DDBJ databases">
        <authorList>
            <person name="Dougan E. K."/>
            <person name="Rhodes N."/>
            <person name="Thang M."/>
            <person name="Chan C."/>
        </authorList>
    </citation>
    <scope>NUCLEOTIDE SEQUENCE</scope>
</reference>
<evidence type="ECO:0000313" key="3">
    <source>
        <dbReference type="Proteomes" id="UP000654075"/>
    </source>
</evidence>
<dbReference type="InterPro" id="IPR052607">
    <property type="entry name" value="CEP104-like"/>
</dbReference>
<comment type="caution">
    <text evidence="2">The sequence shown here is derived from an EMBL/GenBank/DDBJ whole genome shotgun (WGS) entry which is preliminary data.</text>
</comment>
<evidence type="ECO:0000259" key="1">
    <source>
        <dbReference type="Pfam" id="PF21039"/>
    </source>
</evidence>
<sequence length="123" mass="13629">EDQDDLVDDFTCQFCKREDPSFTPAALDVHYWRECPMLSACTLCEQVIEISRMHSHLVEECEAGEQAAALARRLRPGQCPLCNAGLSSGQSADDRSWHEHLLVMGCPANVRRNAVGVRATAGR</sequence>
<name>A0A813DME2_POLGL</name>
<feature type="non-terminal residue" evidence="2">
    <location>
        <position position="123"/>
    </location>
</feature>
<gene>
    <name evidence="2" type="ORF">PGLA1383_LOCUS6273</name>
</gene>
<dbReference type="PANTHER" id="PTHR13371:SF0">
    <property type="entry name" value="CENTROSOMAL PROTEIN OF 104 KDA"/>
    <property type="match status" value="1"/>
</dbReference>
<proteinExistence type="predicted"/>
<dbReference type="PANTHER" id="PTHR13371">
    <property type="entry name" value="GLYCINE-, GLUTAMATE-, THIENYLCYCLOHEXYLPIPERIDINE-BINDING PROTEIN"/>
    <property type="match status" value="1"/>
</dbReference>
<dbReference type="InterPro" id="IPR048738">
    <property type="entry name" value="CEP104_Znf"/>
</dbReference>
<dbReference type="Proteomes" id="UP000654075">
    <property type="component" value="Unassembled WGS sequence"/>
</dbReference>
<evidence type="ECO:0000313" key="2">
    <source>
        <dbReference type="EMBL" id="CAE8587429.1"/>
    </source>
</evidence>